<evidence type="ECO:0000256" key="4">
    <source>
        <dbReference type="ARBA" id="ARBA00022622"/>
    </source>
</evidence>
<evidence type="ECO:0000256" key="7">
    <source>
        <dbReference type="ARBA" id="ARBA00023136"/>
    </source>
</evidence>
<evidence type="ECO:0000256" key="8">
    <source>
        <dbReference type="ARBA" id="ARBA00023180"/>
    </source>
</evidence>
<dbReference type="SMART" id="SM00554">
    <property type="entry name" value="FAS1"/>
    <property type="match status" value="1"/>
</dbReference>
<comment type="subcellular location">
    <subcellularLocation>
        <location evidence="1">Cell membrane</location>
        <topology evidence="1">Lipid-anchor</topology>
        <topology evidence="1">GPI-anchor</topology>
    </subcellularLocation>
</comment>
<evidence type="ECO:0000256" key="2">
    <source>
        <dbReference type="ARBA" id="ARBA00007843"/>
    </source>
</evidence>
<dbReference type="FunFam" id="2.30.180.10:FF:000006">
    <property type="entry name" value="Fasciclin-like arabinogalactan protein 11"/>
    <property type="match status" value="1"/>
</dbReference>
<dbReference type="InterPro" id="IPR000782">
    <property type="entry name" value="FAS1_domain"/>
</dbReference>
<keyword evidence="3" id="KW-1003">Cell membrane</keyword>
<protein>
    <recommendedName>
        <fullName evidence="11">FAS1 domain-containing protein</fullName>
    </recommendedName>
</protein>
<accession>A0AAV7HL97</accession>
<evidence type="ECO:0000259" key="11">
    <source>
        <dbReference type="PROSITE" id="PS50213"/>
    </source>
</evidence>
<gene>
    <name evidence="12" type="ORF">IEQ34_002409</name>
</gene>
<dbReference type="Gene3D" id="2.30.180.10">
    <property type="entry name" value="FAS1 domain"/>
    <property type="match status" value="1"/>
</dbReference>
<dbReference type="GO" id="GO:0005886">
    <property type="term" value="C:plasma membrane"/>
    <property type="evidence" value="ECO:0007669"/>
    <property type="project" value="UniProtKB-SubCell"/>
</dbReference>
<dbReference type="EMBL" id="JAGFBR010000003">
    <property type="protein sequence ID" value="KAH0469177.1"/>
    <property type="molecule type" value="Genomic_DNA"/>
</dbReference>
<evidence type="ECO:0000256" key="1">
    <source>
        <dbReference type="ARBA" id="ARBA00004609"/>
    </source>
</evidence>
<dbReference type="Pfam" id="PF02469">
    <property type="entry name" value="Fasciclin"/>
    <property type="match status" value="1"/>
</dbReference>
<feature type="region of interest" description="Disordered" evidence="10">
    <location>
        <begin position="235"/>
        <end position="264"/>
    </location>
</feature>
<keyword evidence="7" id="KW-0472">Membrane</keyword>
<dbReference type="SUPFAM" id="SSF82153">
    <property type="entry name" value="FAS1 domain"/>
    <property type="match status" value="1"/>
</dbReference>
<organism evidence="12 13">
    <name type="scientific">Dendrobium chrysotoxum</name>
    <name type="common">Orchid</name>
    <dbReference type="NCBI Taxonomy" id="161865"/>
    <lineage>
        <taxon>Eukaryota</taxon>
        <taxon>Viridiplantae</taxon>
        <taxon>Streptophyta</taxon>
        <taxon>Embryophyta</taxon>
        <taxon>Tracheophyta</taxon>
        <taxon>Spermatophyta</taxon>
        <taxon>Magnoliopsida</taxon>
        <taxon>Liliopsida</taxon>
        <taxon>Asparagales</taxon>
        <taxon>Orchidaceae</taxon>
        <taxon>Epidendroideae</taxon>
        <taxon>Malaxideae</taxon>
        <taxon>Dendrobiinae</taxon>
        <taxon>Dendrobium</taxon>
    </lineage>
</organism>
<keyword evidence="13" id="KW-1185">Reference proteome</keyword>
<dbReference type="InterPro" id="IPR036378">
    <property type="entry name" value="FAS1_dom_sf"/>
</dbReference>
<keyword evidence="8" id="KW-0325">Glycoprotein</keyword>
<evidence type="ECO:0000313" key="12">
    <source>
        <dbReference type="EMBL" id="KAH0469177.1"/>
    </source>
</evidence>
<sequence>MIGRVTYLLVLHRTRFDGSDSCKGFSALLWGKKKRECSFKLLSSVAMERFSFLAITFLFLLHSTTTSIAQTATAPAPAGPLNITAVLEKAGQFNTLIRLMRSTQIADQINNQLNNSNTGITIFAPTDNAFSSLPPGTLNSLTDQQKVSLIQFHVIPTLITMSQFQTVSNPLRTQAGNTNNGQFPLNVTSAGNQVNISTGVVNTTVSNSLYSDSKLAVYQVDRVLLPLAIFGSAAPAPAPGPASSKEKKKPKAAADEPTASPKEAADASSGFRLHWIKSEMWIVSIVIGSFFWLHL</sequence>
<keyword evidence="5" id="KW-0732">Signal</keyword>
<dbReference type="PROSITE" id="PS50213">
    <property type="entry name" value="FAS1"/>
    <property type="match status" value="1"/>
</dbReference>
<keyword evidence="4" id="KW-0449">Lipoprotein</keyword>
<evidence type="ECO:0000256" key="3">
    <source>
        <dbReference type="ARBA" id="ARBA00022475"/>
    </source>
</evidence>
<dbReference type="PANTHER" id="PTHR32077">
    <property type="entry name" value="FASCICLIN-LIKE ARABINOGALACTAN PROTEIN"/>
    <property type="match status" value="1"/>
</dbReference>
<name>A0AAV7HL97_DENCH</name>
<keyword evidence="6" id="KW-0654">Proteoglycan</keyword>
<dbReference type="Proteomes" id="UP000775213">
    <property type="component" value="Unassembled WGS sequence"/>
</dbReference>
<evidence type="ECO:0000256" key="6">
    <source>
        <dbReference type="ARBA" id="ARBA00022974"/>
    </source>
</evidence>
<dbReference type="PANTHER" id="PTHR32077:SF65">
    <property type="entry name" value="FASCICLIN-LIKE ARABINOGALACTAN PROTEIN 11"/>
    <property type="match status" value="1"/>
</dbReference>
<evidence type="ECO:0000256" key="5">
    <source>
        <dbReference type="ARBA" id="ARBA00022729"/>
    </source>
</evidence>
<evidence type="ECO:0000313" key="13">
    <source>
        <dbReference type="Proteomes" id="UP000775213"/>
    </source>
</evidence>
<dbReference type="InterPro" id="IPR045003">
    <property type="entry name" value="FLA_A"/>
</dbReference>
<dbReference type="GO" id="GO:0009834">
    <property type="term" value="P:plant-type secondary cell wall biogenesis"/>
    <property type="evidence" value="ECO:0007669"/>
    <property type="project" value="UniProtKB-ARBA"/>
</dbReference>
<evidence type="ECO:0000256" key="10">
    <source>
        <dbReference type="SAM" id="MobiDB-lite"/>
    </source>
</evidence>
<feature type="domain" description="FAS1" evidence="11">
    <location>
        <begin position="80"/>
        <end position="224"/>
    </location>
</feature>
<dbReference type="GO" id="GO:0098552">
    <property type="term" value="C:side of membrane"/>
    <property type="evidence" value="ECO:0007669"/>
    <property type="project" value="UniProtKB-KW"/>
</dbReference>
<proteinExistence type="inferred from homology"/>
<evidence type="ECO:0000256" key="9">
    <source>
        <dbReference type="ARBA" id="ARBA00024686"/>
    </source>
</evidence>
<comment type="similarity">
    <text evidence="2">Belongs to the fasciclin-like AGP family.</text>
</comment>
<reference evidence="12 13" key="1">
    <citation type="journal article" date="2021" name="Hortic Res">
        <title>Chromosome-scale assembly of the Dendrobium chrysotoxum genome enhances the understanding of orchid evolution.</title>
        <authorList>
            <person name="Zhang Y."/>
            <person name="Zhang G.Q."/>
            <person name="Zhang D."/>
            <person name="Liu X.D."/>
            <person name="Xu X.Y."/>
            <person name="Sun W.H."/>
            <person name="Yu X."/>
            <person name="Zhu X."/>
            <person name="Wang Z.W."/>
            <person name="Zhao X."/>
            <person name="Zhong W.Y."/>
            <person name="Chen H."/>
            <person name="Yin W.L."/>
            <person name="Huang T."/>
            <person name="Niu S.C."/>
            <person name="Liu Z.J."/>
        </authorList>
    </citation>
    <scope>NUCLEOTIDE SEQUENCE [LARGE SCALE GENOMIC DNA]</scope>
    <source>
        <strain evidence="12">Lindl</strain>
    </source>
</reference>
<dbReference type="AlphaFoldDB" id="A0AAV7HL97"/>
<comment type="caution">
    <text evidence="12">The sequence shown here is derived from an EMBL/GenBank/DDBJ whole genome shotgun (WGS) entry which is preliminary data.</text>
</comment>
<comment type="function">
    <text evidence="9">May be a cell surface adhesion protein.</text>
</comment>
<keyword evidence="4" id="KW-0336">GPI-anchor</keyword>